<reference evidence="1 2" key="1">
    <citation type="submission" date="2016-09" db="EMBL/GenBank/DDBJ databases">
        <title>Photobacterium proteolyticum sp. nov. a protease producing bacterium isolated from ocean sediments of Laizhou Bay.</title>
        <authorList>
            <person name="Li Y."/>
        </authorList>
    </citation>
    <scope>NUCLEOTIDE SEQUENCE [LARGE SCALE GENOMIC DNA]</scope>
    <source>
        <strain evidence="1 2">13-12</strain>
    </source>
</reference>
<dbReference type="AlphaFoldDB" id="A0A1Q9G6Q7"/>
<organism evidence="1 2">
    <name type="scientific">Photobacterium proteolyticum</name>
    <dbReference type="NCBI Taxonomy" id="1903952"/>
    <lineage>
        <taxon>Bacteria</taxon>
        <taxon>Pseudomonadati</taxon>
        <taxon>Pseudomonadota</taxon>
        <taxon>Gammaproteobacteria</taxon>
        <taxon>Vibrionales</taxon>
        <taxon>Vibrionaceae</taxon>
        <taxon>Photobacterium</taxon>
    </lineage>
</organism>
<accession>A0A1Q9G6Q7</accession>
<dbReference type="EMBL" id="MJIL01000099">
    <property type="protein sequence ID" value="OLQ70017.1"/>
    <property type="molecule type" value="Genomic_DNA"/>
</dbReference>
<name>A0A1Q9G6Q7_9GAMM</name>
<dbReference type="Proteomes" id="UP000186905">
    <property type="component" value="Unassembled WGS sequence"/>
</dbReference>
<proteinExistence type="predicted"/>
<evidence type="ECO:0000313" key="1">
    <source>
        <dbReference type="EMBL" id="OLQ70017.1"/>
    </source>
</evidence>
<comment type="caution">
    <text evidence="1">The sequence shown here is derived from an EMBL/GenBank/DDBJ whole genome shotgun (WGS) entry which is preliminary data.</text>
</comment>
<dbReference type="RefSeq" id="WP_075768015.1">
    <property type="nucleotide sequence ID" value="NZ_MJIL01000099.1"/>
</dbReference>
<keyword evidence="2" id="KW-1185">Reference proteome</keyword>
<protein>
    <submittedName>
        <fullName evidence="1">Uncharacterized protein</fullName>
    </submittedName>
</protein>
<gene>
    <name evidence="1" type="ORF">BIT28_10775</name>
</gene>
<sequence length="71" mass="8113">MTTFELVEGTRFFENEHDVVAVHPAEADAYTKWHRFPHVELIEHLTLADAIASGKPLHALHNTIKPIREDV</sequence>
<evidence type="ECO:0000313" key="2">
    <source>
        <dbReference type="Proteomes" id="UP000186905"/>
    </source>
</evidence>
<dbReference type="STRING" id="1903952.BIT28_10775"/>